<proteinExistence type="predicted"/>
<sequence length="335" mass="36028">MVAAQNSHVNLSALDLVPIIQDRPVAQCVRDATALAQRLEAAGYARVWYAEHHNSESFASSATALLMGQTLAATSTIRVGSGGIMLPNHVPLTVAENFGTLESLYPGRVDLGLGRAPGTDMRTALALRRGQGGHDTFRQDIHQLERYFGGQEGEPIRAAVARNTRVPLWILGSSTDGALVAASLGLPYVFASHFAPAMIMAAVETYRTAFDASAPTATLEEPYVMVAANVLAADTEAEARRQFTTHQLLVRGMARNSRGPLQPPVDQVDLTPAEAAFVEQHLAVSAVGTPQHVADQLEQVVELTRADELMLNSYAYDPEVRARSFELTAQAWDAS</sequence>
<comment type="caution">
    <text evidence="3">The sequence shown here is derived from an EMBL/GenBank/DDBJ whole genome shotgun (WGS) entry which is preliminary data.</text>
</comment>
<evidence type="ECO:0000259" key="2">
    <source>
        <dbReference type="Pfam" id="PF00296"/>
    </source>
</evidence>
<accession>A0ABP8WFR4</accession>
<protein>
    <submittedName>
        <fullName evidence="3">LLM class flavin-dependent oxidoreductase</fullName>
    </submittedName>
</protein>
<evidence type="ECO:0000313" key="3">
    <source>
        <dbReference type="EMBL" id="GAA4688920.1"/>
    </source>
</evidence>
<feature type="domain" description="Luciferase-like" evidence="2">
    <location>
        <begin position="29"/>
        <end position="303"/>
    </location>
</feature>
<dbReference type="CDD" id="cd00347">
    <property type="entry name" value="Flavin_utilizing_monoxygenases"/>
    <property type="match status" value="1"/>
</dbReference>
<name>A0ABP8WFR4_9MICC</name>
<dbReference type="InterPro" id="IPR050766">
    <property type="entry name" value="Bact_Lucif_Oxidored"/>
</dbReference>
<dbReference type="EMBL" id="BAABLN010000001">
    <property type="protein sequence ID" value="GAA4688920.1"/>
    <property type="molecule type" value="Genomic_DNA"/>
</dbReference>
<dbReference type="InterPro" id="IPR019949">
    <property type="entry name" value="CmoO-like"/>
</dbReference>
<dbReference type="Pfam" id="PF00296">
    <property type="entry name" value="Bac_luciferase"/>
    <property type="match status" value="1"/>
</dbReference>
<dbReference type="InterPro" id="IPR036661">
    <property type="entry name" value="Luciferase-like_sf"/>
</dbReference>
<dbReference type="Gene3D" id="3.20.20.30">
    <property type="entry name" value="Luciferase-like domain"/>
    <property type="match status" value="1"/>
</dbReference>
<dbReference type="NCBIfam" id="TIGR03558">
    <property type="entry name" value="oxido_grp_1"/>
    <property type="match status" value="1"/>
</dbReference>
<organism evidence="3 4">
    <name type="scientific">Kocuria gwangalliensis</name>
    <dbReference type="NCBI Taxonomy" id="501592"/>
    <lineage>
        <taxon>Bacteria</taxon>
        <taxon>Bacillati</taxon>
        <taxon>Actinomycetota</taxon>
        <taxon>Actinomycetes</taxon>
        <taxon>Micrococcales</taxon>
        <taxon>Micrococcaceae</taxon>
        <taxon>Kocuria</taxon>
    </lineage>
</organism>
<dbReference type="InterPro" id="IPR011251">
    <property type="entry name" value="Luciferase-like_dom"/>
</dbReference>
<gene>
    <name evidence="3" type="ORF">GCM10025781_02140</name>
</gene>
<reference evidence="4" key="1">
    <citation type="journal article" date="2019" name="Int. J. Syst. Evol. Microbiol.">
        <title>The Global Catalogue of Microorganisms (GCM) 10K type strain sequencing project: providing services to taxonomists for standard genome sequencing and annotation.</title>
        <authorList>
            <consortium name="The Broad Institute Genomics Platform"/>
            <consortium name="The Broad Institute Genome Sequencing Center for Infectious Disease"/>
            <person name="Wu L."/>
            <person name="Ma J."/>
        </authorList>
    </citation>
    <scope>NUCLEOTIDE SEQUENCE [LARGE SCALE GENOMIC DNA]</scope>
    <source>
        <strain evidence="4">JCM 18958</strain>
    </source>
</reference>
<dbReference type="SUPFAM" id="SSF51679">
    <property type="entry name" value="Bacterial luciferase-like"/>
    <property type="match status" value="1"/>
</dbReference>
<comment type="similarity">
    <text evidence="1">To bacterial alkanal monooxygenase alpha and beta chains.</text>
</comment>
<keyword evidence="4" id="KW-1185">Reference proteome</keyword>
<dbReference type="Proteomes" id="UP001501446">
    <property type="component" value="Unassembled WGS sequence"/>
</dbReference>
<dbReference type="PANTHER" id="PTHR30137:SF6">
    <property type="entry name" value="LUCIFERASE-LIKE MONOOXYGENASE"/>
    <property type="match status" value="1"/>
</dbReference>
<dbReference type="PANTHER" id="PTHR30137">
    <property type="entry name" value="LUCIFERASE-LIKE MONOOXYGENASE"/>
    <property type="match status" value="1"/>
</dbReference>
<evidence type="ECO:0000256" key="1">
    <source>
        <dbReference type="ARBA" id="ARBA00007789"/>
    </source>
</evidence>
<evidence type="ECO:0000313" key="4">
    <source>
        <dbReference type="Proteomes" id="UP001501446"/>
    </source>
</evidence>